<dbReference type="InterPro" id="IPR016082">
    <property type="entry name" value="Ribosomal_uL30_ferredoxin-like"/>
</dbReference>
<evidence type="ECO:0000256" key="1">
    <source>
        <dbReference type="ARBA" id="ARBA00007594"/>
    </source>
</evidence>
<comment type="similarity">
    <text evidence="1">Belongs to the universal ribosomal protein uL30 family.</text>
</comment>
<sequence>MTEIKVKLVRSRIGTTPAQRKMLDSLGLKRRETVKTFKDTPAIRGIIAKVSHLVAVVD</sequence>
<proteinExistence type="inferred from homology"/>
<dbReference type="InterPro" id="IPR005996">
    <property type="entry name" value="Ribosomal_uL30_bac-type"/>
</dbReference>
<dbReference type="PIRSF" id="PIRSF002211">
    <property type="entry name" value="Ribosomal_L30_bac-type"/>
    <property type="match status" value="1"/>
</dbReference>
<dbReference type="InterPro" id="IPR036919">
    <property type="entry name" value="Ribo_uL30_ferredoxin-like_sf"/>
</dbReference>
<evidence type="ECO:0000256" key="4">
    <source>
        <dbReference type="ARBA" id="ARBA00023274"/>
    </source>
</evidence>
<gene>
    <name evidence="7" type="ORF">AXF13_09985</name>
</gene>
<dbReference type="GO" id="GO:0022625">
    <property type="term" value="C:cytosolic large ribosomal subunit"/>
    <property type="evidence" value="ECO:0007669"/>
    <property type="project" value="TreeGrafter"/>
</dbReference>
<comment type="subunit">
    <text evidence="2">Part of the 50S ribosomal subunit.</text>
</comment>
<evidence type="ECO:0000313" key="8">
    <source>
        <dbReference type="Proteomes" id="UP000069241"/>
    </source>
</evidence>
<keyword evidence="4" id="KW-0687">Ribonucleoprotein</keyword>
<dbReference type="RefSeq" id="WP_009301986.1">
    <property type="nucleotide sequence ID" value="NZ_CP014229.1"/>
</dbReference>
<keyword evidence="8" id="KW-1185">Reference proteome</keyword>
<feature type="domain" description="Large ribosomal subunit protein uL30-like ferredoxin-like fold" evidence="6">
    <location>
        <begin position="4"/>
        <end position="54"/>
    </location>
</feature>
<dbReference type="Proteomes" id="UP000069241">
    <property type="component" value="Chromosome"/>
</dbReference>
<dbReference type="PANTHER" id="PTHR15892">
    <property type="entry name" value="MITOCHONDRIAL RIBOSOMAL PROTEIN L30"/>
    <property type="match status" value="1"/>
</dbReference>
<dbReference type="Pfam" id="PF00327">
    <property type="entry name" value="Ribosomal_L30"/>
    <property type="match status" value="1"/>
</dbReference>
<dbReference type="NCBIfam" id="TIGR01308">
    <property type="entry name" value="rpmD_bact"/>
    <property type="match status" value="1"/>
</dbReference>
<dbReference type="KEGG" id="dfi:AXF13_09985"/>
<name>A0A0X8JKE3_9BACT</name>
<dbReference type="EMBL" id="CP014229">
    <property type="protein sequence ID" value="AMD90419.1"/>
    <property type="molecule type" value="Genomic_DNA"/>
</dbReference>
<organism evidence="7 8">
    <name type="scientific">Desulfovibrio fairfieldensis</name>
    <dbReference type="NCBI Taxonomy" id="44742"/>
    <lineage>
        <taxon>Bacteria</taxon>
        <taxon>Pseudomonadati</taxon>
        <taxon>Thermodesulfobacteriota</taxon>
        <taxon>Desulfovibrionia</taxon>
        <taxon>Desulfovibrionales</taxon>
        <taxon>Desulfovibrionaceae</taxon>
        <taxon>Desulfovibrio</taxon>
    </lineage>
</organism>
<evidence type="ECO:0000256" key="3">
    <source>
        <dbReference type="ARBA" id="ARBA00022980"/>
    </source>
</evidence>
<dbReference type="SUPFAM" id="SSF55129">
    <property type="entry name" value="Ribosomal protein L30p/L7e"/>
    <property type="match status" value="1"/>
</dbReference>
<dbReference type="STRING" id="44742.AXF13_09985"/>
<dbReference type="GO" id="GO:0003735">
    <property type="term" value="F:structural constituent of ribosome"/>
    <property type="evidence" value="ECO:0007669"/>
    <property type="project" value="InterPro"/>
</dbReference>
<evidence type="ECO:0000256" key="2">
    <source>
        <dbReference type="ARBA" id="ARBA00011838"/>
    </source>
</evidence>
<accession>A0A0X8JKE3</accession>
<dbReference type="AlphaFoldDB" id="A0A0X8JKE3"/>
<dbReference type="PANTHER" id="PTHR15892:SF2">
    <property type="entry name" value="LARGE RIBOSOMAL SUBUNIT PROTEIN UL30M"/>
    <property type="match status" value="1"/>
</dbReference>
<dbReference type="HAMAP" id="MF_01371_B">
    <property type="entry name" value="Ribosomal_uL30_B"/>
    <property type="match status" value="1"/>
</dbReference>
<dbReference type="Gene3D" id="3.30.1390.20">
    <property type="entry name" value="Ribosomal protein L30, ferredoxin-like fold domain"/>
    <property type="match status" value="1"/>
</dbReference>
<dbReference type="CDD" id="cd01658">
    <property type="entry name" value="Ribosomal_L30"/>
    <property type="match status" value="1"/>
</dbReference>
<protein>
    <recommendedName>
        <fullName evidence="5">50S ribosomal protein L30</fullName>
    </recommendedName>
</protein>
<reference evidence="8" key="1">
    <citation type="submission" date="2016-02" db="EMBL/GenBank/DDBJ databases">
        <authorList>
            <person name="Holder M.E."/>
            <person name="Ajami N.J."/>
            <person name="Petrosino J.F."/>
        </authorList>
    </citation>
    <scope>NUCLEOTIDE SEQUENCE [LARGE SCALE GENOMIC DNA]</scope>
    <source>
        <strain evidence="8">CCUG 45958</strain>
    </source>
</reference>
<evidence type="ECO:0000256" key="5">
    <source>
        <dbReference type="ARBA" id="ARBA00035492"/>
    </source>
</evidence>
<dbReference type="GO" id="GO:0006412">
    <property type="term" value="P:translation"/>
    <property type="evidence" value="ECO:0007669"/>
    <property type="project" value="InterPro"/>
</dbReference>
<evidence type="ECO:0000259" key="6">
    <source>
        <dbReference type="Pfam" id="PF00327"/>
    </source>
</evidence>
<keyword evidence="3 7" id="KW-0689">Ribosomal protein</keyword>
<evidence type="ECO:0000313" key="7">
    <source>
        <dbReference type="EMBL" id="AMD90419.1"/>
    </source>
</evidence>